<dbReference type="GO" id="GO:0046983">
    <property type="term" value="F:protein dimerization activity"/>
    <property type="evidence" value="ECO:0007669"/>
    <property type="project" value="InterPro"/>
</dbReference>
<feature type="domain" description="BHLH" evidence="7">
    <location>
        <begin position="173"/>
        <end position="222"/>
    </location>
</feature>
<dbReference type="Pfam" id="PF00010">
    <property type="entry name" value="HLH"/>
    <property type="match status" value="1"/>
</dbReference>
<evidence type="ECO:0000313" key="8">
    <source>
        <dbReference type="EMBL" id="GMH24127.1"/>
    </source>
</evidence>
<comment type="subcellular location">
    <subcellularLocation>
        <location evidence="1">Nucleus</location>
    </subcellularLocation>
</comment>
<keyword evidence="4" id="KW-0539">Nucleus</keyword>
<dbReference type="Gene3D" id="4.10.280.10">
    <property type="entry name" value="Helix-loop-helix DNA-binding domain"/>
    <property type="match status" value="1"/>
</dbReference>
<dbReference type="InterPro" id="IPR036638">
    <property type="entry name" value="HLH_DNA-bd_sf"/>
</dbReference>
<comment type="caution">
    <text evidence="8">The sequence shown here is derived from an EMBL/GenBank/DDBJ whole genome shotgun (WGS) entry which is preliminary data.</text>
</comment>
<evidence type="ECO:0000256" key="6">
    <source>
        <dbReference type="SAM" id="SignalP"/>
    </source>
</evidence>
<dbReference type="PANTHER" id="PTHR45959">
    <property type="entry name" value="BHLH TRANSCRIPTION FACTOR"/>
    <property type="match status" value="1"/>
</dbReference>
<keyword evidence="5" id="KW-0175">Coiled coil</keyword>
<evidence type="ECO:0000256" key="2">
    <source>
        <dbReference type="ARBA" id="ARBA00023015"/>
    </source>
</evidence>
<feature type="coiled-coil region" evidence="5">
    <location>
        <begin position="212"/>
        <end position="239"/>
    </location>
</feature>
<keyword evidence="6" id="KW-0732">Signal</keyword>
<dbReference type="Proteomes" id="UP001279734">
    <property type="component" value="Unassembled WGS sequence"/>
</dbReference>
<dbReference type="SMART" id="SM00353">
    <property type="entry name" value="HLH"/>
    <property type="match status" value="1"/>
</dbReference>
<dbReference type="InterPro" id="IPR011598">
    <property type="entry name" value="bHLH_dom"/>
</dbReference>
<organism evidence="8 9">
    <name type="scientific">Nepenthes gracilis</name>
    <name type="common">Slender pitcher plant</name>
    <dbReference type="NCBI Taxonomy" id="150966"/>
    <lineage>
        <taxon>Eukaryota</taxon>
        <taxon>Viridiplantae</taxon>
        <taxon>Streptophyta</taxon>
        <taxon>Embryophyta</taxon>
        <taxon>Tracheophyta</taxon>
        <taxon>Spermatophyta</taxon>
        <taxon>Magnoliopsida</taxon>
        <taxon>eudicotyledons</taxon>
        <taxon>Gunneridae</taxon>
        <taxon>Pentapetalae</taxon>
        <taxon>Caryophyllales</taxon>
        <taxon>Nepenthaceae</taxon>
        <taxon>Nepenthes</taxon>
    </lineage>
</organism>
<sequence length="352" mass="39130">MIFQDLLGGILLCCLAGGVRWPPPSFWVKVAVILSKKSLDKQLMNPLGLHRQAQDNKVGMMEEPALIRQCQMTMSSPGNDYPFDFQLPISPQICSSGFDITQIAPPGIRCQPQGNQPGAAVSSSSSCSQIISFGRSDDGSPPMAAAQVGFKWFNDDAVVKSNYGHKRSSSALHSQDEHVMAERKRREKLNQRFIALSSLLPGLKKLDKASILGHATTYLKQLQEQLNTLEKQTTKKTVESVVFMKKHWVSYTDDGNYLSGTENHGDHPLPDVEARVSNKDVLLRIHCEQKKGTVAKILREIGELHLNTVNCSALPFGNYNMDITVVAQMEDDFCITAKELVKYLREALQSFH</sequence>
<keyword evidence="9" id="KW-1185">Reference proteome</keyword>
<evidence type="ECO:0000313" key="9">
    <source>
        <dbReference type="Proteomes" id="UP001279734"/>
    </source>
</evidence>
<protein>
    <recommendedName>
        <fullName evidence="7">BHLH domain-containing protein</fullName>
    </recommendedName>
</protein>
<dbReference type="SUPFAM" id="SSF47459">
    <property type="entry name" value="HLH, helix-loop-helix DNA-binding domain"/>
    <property type="match status" value="1"/>
</dbReference>
<evidence type="ECO:0000256" key="5">
    <source>
        <dbReference type="SAM" id="Coils"/>
    </source>
</evidence>
<dbReference type="PROSITE" id="PS50888">
    <property type="entry name" value="BHLH"/>
    <property type="match status" value="1"/>
</dbReference>
<dbReference type="AlphaFoldDB" id="A0AAD3T7F4"/>
<feature type="chain" id="PRO_5042114763" description="BHLH domain-containing protein" evidence="6">
    <location>
        <begin position="22"/>
        <end position="352"/>
    </location>
</feature>
<evidence type="ECO:0000256" key="4">
    <source>
        <dbReference type="ARBA" id="ARBA00023242"/>
    </source>
</evidence>
<reference evidence="8" key="1">
    <citation type="submission" date="2023-05" db="EMBL/GenBank/DDBJ databases">
        <title>Nepenthes gracilis genome sequencing.</title>
        <authorList>
            <person name="Fukushima K."/>
        </authorList>
    </citation>
    <scope>NUCLEOTIDE SEQUENCE</scope>
    <source>
        <strain evidence="8">SING2019-196</strain>
    </source>
</reference>
<dbReference type="InterPro" id="IPR052610">
    <property type="entry name" value="bHLH_transcription_regulator"/>
</dbReference>
<evidence type="ECO:0000256" key="1">
    <source>
        <dbReference type="ARBA" id="ARBA00004123"/>
    </source>
</evidence>
<dbReference type="GO" id="GO:0005634">
    <property type="term" value="C:nucleus"/>
    <property type="evidence" value="ECO:0007669"/>
    <property type="project" value="UniProtKB-SubCell"/>
</dbReference>
<dbReference type="EMBL" id="BSYO01000027">
    <property type="protein sequence ID" value="GMH24127.1"/>
    <property type="molecule type" value="Genomic_DNA"/>
</dbReference>
<feature type="signal peptide" evidence="6">
    <location>
        <begin position="1"/>
        <end position="21"/>
    </location>
</feature>
<proteinExistence type="predicted"/>
<keyword evidence="2" id="KW-0805">Transcription regulation</keyword>
<name>A0AAD3T7F4_NEPGR</name>
<keyword evidence="3" id="KW-0804">Transcription</keyword>
<accession>A0AAD3T7F4</accession>
<evidence type="ECO:0000259" key="7">
    <source>
        <dbReference type="PROSITE" id="PS50888"/>
    </source>
</evidence>
<evidence type="ECO:0000256" key="3">
    <source>
        <dbReference type="ARBA" id="ARBA00023163"/>
    </source>
</evidence>
<gene>
    <name evidence="8" type="ORF">Nepgr_025970</name>
</gene>
<dbReference type="PANTHER" id="PTHR45959:SF2">
    <property type="entry name" value="BHLH TRANSCRIPTION FACTOR"/>
    <property type="match status" value="1"/>
</dbReference>